<reference evidence="1" key="1">
    <citation type="journal article" date="2015" name="Nature">
        <title>Complex archaea that bridge the gap between prokaryotes and eukaryotes.</title>
        <authorList>
            <person name="Spang A."/>
            <person name="Saw J.H."/>
            <person name="Jorgensen S.L."/>
            <person name="Zaremba-Niedzwiedzka K."/>
            <person name="Martijn J."/>
            <person name="Lind A.E."/>
            <person name="van Eijk R."/>
            <person name="Schleper C."/>
            <person name="Guy L."/>
            <person name="Ettema T.J."/>
        </authorList>
    </citation>
    <scope>NUCLEOTIDE SEQUENCE</scope>
</reference>
<dbReference type="EMBL" id="LAZR01067876">
    <property type="protein sequence ID" value="KKK50726.1"/>
    <property type="molecule type" value="Genomic_DNA"/>
</dbReference>
<proteinExistence type="predicted"/>
<dbReference type="AlphaFoldDB" id="A0A0F8YRT1"/>
<name>A0A0F8YRT1_9ZZZZ</name>
<accession>A0A0F8YRT1</accession>
<sequence length="150" mass="15440">AEVLAQGGAGPNKVQAAQFISMLQVSGAKLATLGGDPTAGMYGAWLKVGAVSGAEASAGSRVAAVWLDNQMSGTVDGEEYAAFITSGASKVDAVFGFETTSSGWSYLFDFDETAFDQDPVTAGNVSTGSKDYALKVRFNGVAYALQAYKL</sequence>
<gene>
    <name evidence="1" type="ORF">LCGC14_3122150</name>
</gene>
<feature type="non-terminal residue" evidence="1">
    <location>
        <position position="1"/>
    </location>
</feature>
<comment type="caution">
    <text evidence="1">The sequence shown here is derived from an EMBL/GenBank/DDBJ whole genome shotgun (WGS) entry which is preliminary data.</text>
</comment>
<protein>
    <submittedName>
        <fullName evidence="1">Uncharacterized protein</fullName>
    </submittedName>
</protein>
<organism evidence="1">
    <name type="scientific">marine sediment metagenome</name>
    <dbReference type="NCBI Taxonomy" id="412755"/>
    <lineage>
        <taxon>unclassified sequences</taxon>
        <taxon>metagenomes</taxon>
        <taxon>ecological metagenomes</taxon>
    </lineage>
</organism>
<evidence type="ECO:0000313" key="1">
    <source>
        <dbReference type="EMBL" id="KKK50726.1"/>
    </source>
</evidence>